<protein>
    <submittedName>
        <fullName evidence="7">Uncharacterized protein</fullName>
    </submittedName>
</protein>
<evidence type="ECO:0000256" key="2">
    <source>
        <dbReference type="ARBA" id="ARBA00022676"/>
    </source>
</evidence>
<evidence type="ECO:0000313" key="8">
    <source>
        <dbReference type="Proteomes" id="UP000287651"/>
    </source>
</evidence>
<comment type="caution">
    <text evidence="7">The sequence shown here is derived from an EMBL/GenBank/DDBJ whole genome shotgun (WGS) entry which is preliminary data.</text>
</comment>
<keyword evidence="5" id="KW-0325">Glycoprotein</keyword>
<proteinExistence type="predicted"/>
<dbReference type="GO" id="GO:0016757">
    <property type="term" value="F:glycosyltransferase activity"/>
    <property type="evidence" value="ECO:0007669"/>
    <property type="project" value="UniProtKB-KW"/>
</dbReference>
<sequence length="369" mass="42308">MKETSRFDLRRMQSSVCSSDDVAVLVRVFAVLLLLVVALSVVSTSMEQKLWVWGVSSEEEISYRPPTSLMHNMSDEQLFEHALRVSKLSRYRSRGTPKVAFMFLAEERISLTPLWDRYFRGYQGLYSIYIHSSQGDYALNSVFYKRQIPSTVSDSKSFSTIDAARRLLANALLDLSNERFVLMSPACIPLFNFSFTYKYLVSSKYSFVEAFDMPGPGARGRYTPKLAPEVGLSQWRKGTQWLEVSRRVALLVVNDAAVYPKFDRLRSEMIVQHEHYFPTVLTVKAAHIIANRSITWELWRSGQFQPVTFGMEETTEELLQKINKEHECFHNDKPTAVCFLFARRFAPSSLWPLLKLAPTSLGFGSHETS</sequence>
<evidence type="ECO:0000313" key="7">
    <source>
        <dbReference type="EMBL" id="RRT64349.1"/>
    </source>
</evidence>
<keyword evidence="3" id="KW-0808">Transferase</keyword>
<evidence type="ECO:0000256" key="4">
    <source>
        <dbReference type="ARBA" id="ARBA00023136"/>
    </source>
</evidence>
<evidence type="ECO:0000256" key="1">
    <source>
        <dbReference type="ARBA" id="ARBA00004606"/>
    </source>
</evidence>
<dbReference type="InterPro" id="IPR003406">
    <property type="entry name" value="Glyco_trans_14"/>
</dbReference>
<keyword evidence="2" id="KW-0328">Glycosyltransferase</keyword>
<reference evidence="7 8" key="1">
    <citation type="journal article" date="2014" name="Agronomy (Basel)">
        <title>A Draft Genome Sequence for Ensete ventricosum, the Drought-Tolerant Tree Against Hunger.</title>
        <authorList>
            <person name="Harrison J."/>
            <person name="Moore K.A."/>
            <person name="Paszkiewicz K."/>
            <person name="Jones T."/>
            <person name="Grant M."/>
            <person name="Ambacheew D."/>
            <person name="Muzemil S."/>
            <person name="Studholme D.J."/>
        </authorList>
    </citation>
    <scope>NUCLEOTIDE SEQUENCE [LARGE SCALE GENOMIC DNA]</scope>
</reference>
<keyword evidence="4 6" id="KW-0472">Membrane</keyword>
<accession>A0A426ZK32</accession>
<dbReference type="GO" id="GO:0016020">
    <property type="term" value="C:membrane"/>
    <property type="evidence" value="ECO:0007669"/>
    <property type="project" value="UniProtKB-SubCell"/>
</dbReference>
<feature type="transmembrane region" description="Helical" evidence="6">
    <location>
        <begin position="21"/>
        <end position="42"/>
    </location>
</feature>
<dbReference type="EMBL" id="AMZH03006233">
    <property type="protein sequence ID" value="RRT64349.1"/>
    <property type="molecule type" value="Genomic_DNA"/>
</dbReference>
<keyword evidence="6" id="KW-0812">Transmembrane</keyword>
<dbReference type="InterPro" id="IPR044174">
    <property type="entry name" value="BC10-like"/>
</dbReference>
<keyword evidence="6" id="KW-1133">Transmembrane helix</keyword>
<evidence type="ECO:0000256" key="3">
    <source>
        <dbReference type="ARBA" id="ARBA00022679"/>
    </source>
</evidence>
<gene>
    <name evidence="7" type="ORF">B296_00006555</name>
</gene>
<dbReference type="AlphaFoldDB" id="A0A426ZK32"/>
<evidence type="ECO:0000256" key="5">
    <source>
        <dbReference type="ARBA" id="ARBA00023180"/>
    </source>
</evidence>
<name>A0A426ZK32_ENSVE</name>
<dbReference type="PANTHER" id="PTHR31042:SF122">
    <property type="entry name" value="CORE-2_I-BRANCHING ENZYME"/>
    <property type="match status" value="1"/>
</dbReference>
<dbReference type="Pfam" id="PF02485">
    <property type="entry name" value="Branch"/>
    <property type="match status" value="1"/>
</dbReference>
<dbReference type="Proteomes" id="UP000287651">
    <property type="component" value="Unassembled WGS sequence"/>
</dbReference>
<organism evidence="7 8">
    <name type="scientific">Ensete ventricosum</name>
    <name type="common">Abyssinian banana</name>
    <name type="synonym">Musa ensete</name>
    <dbReference type="NCBI Taxonomy" id="4639"/>
    <lineage>
        <taxon>Eukaryota</taxon>
        <taxon>Viridiplantae</taxon>
        <taxon>Streptophyta</taxon>
        <taxon>Embryophyta</taxon>
        <taxon>Tracheophyta</taxon>
        <taxon>Spermatophyta</taxon>
        <taxon>Magnoliopsida</taxon>
        <taxon>Liliopsida</taxon>
        <taxon>Zingiberales</taxon>
        <taxon>Musaceae</taxon>
        <taxon>Ensete</taxon>
    </lineage>
</organism>
<dbReference type="PANTHER" id="PTHR31042">
    <property type="entry name" value="CORE-2/I-BRANCHING BETA-1,6-N-ACETYLGLUCOSAMINYLTRANSFERASE FAMILY PROTEIN-RELATED"/>
    <property type="match status" value="1"/>
</dbReference>
<evidence type="ECO:0000256" key="6">
    <source>
        <dbReference type="SAM" id="Phobius"/>
    </source>
</evidence>
<comment type="subcellular location">
    <subcellularLocation>
        <location evidence="1">Membrane</location>
        <topology evidence="1">Single-pass type II membrane protein</topology>
    </subcellularLocation>
</comment>